<dbReference type="InterPro" id="IPR019734">
    <property type="entry name" value="TPR_rpt"/>
</dbReference>
<keyword evidence="1" id="KW-0802">TPR repeat</keyword>
<evidence type="ECO:0000313" key="4">
    <source>
        <dbReference type="Proteomes" id="UP000238823"/>
    </source>
</evidence>
<evidence type="ECO:0000256" key="2">
    <source>
        <dbReference type="SAM" id="MobiDB-lite"/>
    </source>
</evidence>
<name>A0A2S9XTV6_9BACT</name>
<protein>
    <submittedName>
        <fullName evidence="3">Lipoprotein NlpI</fullName>
    </submittedName>
</protein>
<proteinExistence type="predicted"/>
<organism evidence="3 4">
    <name type="scientific">Enhygromyxa salina</name>
    <dbReference type="NCBI Taxonomy" id="215803"/>
    <lineage>
        <taxon>Bacteria</taxon>
        <taxon>Pseudomonadati</taxon>
        <taxon>Myxococcota</taxon>
        <taxon>Polyangia</taxon>
        <taxon>Nannocystales</taxon>
        <taxon>Nannocystaceae</taxon>
        <taxon>Enhygromyxa</taxon>
    </lineage>
</organism>
<evidence type="ECO:0000256" key="1">
    <source>
        <dbReference type="PROSITE-ProRule" id="PRU00339"/>
    </source>
</evidence>
<dbReference type="SUPFAM" id="SSF48452">
    <property type="entry name" value="TPR-like"/>
    <property type="match status" value="1"/>
</dbReference>
<evidence type="ECO:0000313" key="3">
    <source>
        <dbReference type="EMBL" id="PRP96295.1"/>
    </source>
</evidence>
<feature type="compositionally biased region" description="Acidic residues" evidence="2">
    <location>
        <begin position="223"/>
        <end position="237"/>
    </location>
</feature>
<dbReference type="AlphaFoldDB" id="A0A2S9XTV6"/>
<dbReference type="EMBL" id="PVNL01000135">
    <property type="protein sequence ID" value="PRP96295.1"/>
    <property type="molecule type" value="Genomic_DNA"/>
</dbReference>
<dbReference type="OrthoDB" id="9815040at2"/>
<dbReference type="Gene3D" id="1.25.40.10">
    <property type="entry name" value="Tetratricopeptide repeat domain"/>
    <property type="match status" value="1"/>
</dbReference>
<dbReference type="SMART" id="SM00028">
    <property type="entry name" value="TPR"/>
    <property type="match status" value="2"/>
</dbReference>
<feature type="compositionally biased region" description="Acidic residues" evidence="2">
    <location>
        <begin position="173"/>
        <end position="215"/>
    </location>
</feature>
<reference evidence="3 4" key="1">
    <citation type="submission" date="2018-03" db="EMBL/GenBank/DDBJ databases">
        <title>Draft Genome Sequences of the Obligatory Marine Myxobacteria Enhygromyxa salina SWB007.</title>
        <authorList>
            <person name="Poehlein A."/>
            <person name="Moghaddam J.A."/>
            <person name="Harms H."/>
            <person name="Alanjari M."/>
            <person name="Koenig G.M."/>
            <person name="Daniel R."/>
            <person name="Schaeberle T.F."/>
        </authorList>
    </citation>
    <scope>NUCLEOTIDE SEQUENCE [LARGE SCALE GENOMIC DNA]</scope>
    <source>
        <strain evidence="3 4">SWB007</strain>
    </source>
</reference>
<keyword evidence="3" id="KW-0449">Lipoprotein</keyword>
<feature type="region of interest" description="Disordered" evidence="2">
    <location>
        <begin position="151"/>
        <end position="291"/>
    </location>
</feature>
<dbReference type="InterPro" id="IPR011990">
    <property type="entry name" value="TPR-like_helical_dom_sf"/>
</dbReference>
<feature type="compositionally biased region" description="Basic and acidic residues" evidence="2">
    <location>
        <begin position="151"/>
        <end position="172"/>
    </location>
</feature>
<dbReference type="Pfam" id="PF13432">
    <property type="entry name" value="TPR_16"/>
    <property type="match status" value="2"/>
</dbReference>
<gene>
    <name evidence="3" type="ORF">ENSA7_71100</name>
</gene>
<feature type="compositionally biased region" description="Low complexity" evidence="2">
    <location>
        <begin position="238"/>
        <end position="256"/>
    </location>
</feature>
<dbReference type="Proteomes" id="UP000238823">
    <property type="component" value="Unassembled WGS sequence"/>
</dbReference>
<sequence>MRANALILLAAVGLFGIGNQDEPGWLSTALASTDPDVEAAIQAYEAGEFDTAAERLDAAVARRGERAELYYDRGLVLLAQGDHDAARAAFEHGTESSDVQVRASSHYELGNLAMAAEDWQAAIEAYIECLRAQPDHENAKWNLELALQRKQEQEEKDKQEQEEQEEQDKQDGEDGEQGEEGEDGEQDEQDEQDGEQEQDQEQDQQDGEDGEQDQQEQDKPDEQPGEDGEQDQQEQEQEQQQPEPEPGEQQEAQPQPIESGDLDSALDELDRRDAFMFGRPRGSNREVEKDW</sequence>
<dbReference type="RefSeq" id="WP_106093895.1">
    <property type="nucleotide sequence ID" value="NZ_PVNL01000135.1"/>
</dbReference>
<comment type="caution">
    <text evidence="3">The sequence shown here is derived from an EMBL/GenBank/DDBJ whole genome shotgun (WGS) entry which is preliminary data.</text>
</comment>
<dbReference type="PROSITE" id="PS50005">
    <property type="entry name" value="TPR"/>
    <property type="match status" value="1"/>
</dbReference>
<accession>A0A2S9XTV6</accession>
<feature type="repeat" description="TPR" evidence="1">
    <location>
        <begin position="103"/>
        <end position="136"/>
    </location>
</feature>